<name>A0A8S5UVR0_9CAUD</name>
<dbReference type="EMBL" id="BK016149">
    <property type="protein sequence ID" value="DAF98531.1"/>
    <property type="molecule type" value="Genomic_DNA"/>
</dbReference>
<accession>A0A8S5UVR0</accession>
<proteinExistence type="predicted"/>
<reference evidence="1" key="1">
    <citation type="journal article" date="2021" name="Proc. Natl. Acad. Sci. U.S.A.">
        <title>A Catalog of Tens of Thousands of Viruses from Human Metagenomes Reveals Hidden Associations with Chronic Diseases.</title>
        <authorList>
            <person name="Tisza M.J."/>
            <person name="Buck C.B."/>
        </authorList>
    </citation>
    <scope>NUCLEOTIDE SEQUENCE</scope>
    <source>
        <strain evidence="1">CtLKg7</strain>
    </source>
</reference>
<protein>
    <submittedName>
        <fullName evidence="1">Uncharacterized protein</fullName>
    </submittedName>
</protein>
<organism evidence="1">
    <name type="scientific">Siphoviridae sp. ctLKg7</name>
    <dbReference type="NCBI Taxonomy" id="2825452"/>
    <lineage>
        <taxon>Viruses</taxon>
        <taxon>Duplodnaviria</taxon>
        <taxon>Heunggongvirae</taxon>
        <taxon>Uroviricota</taxon>
        <taxon>Caudoviricetes</taxon>
    </lineage>
</organism>
<sequence length="30" mass="3576">MIISVPARILRRSSPVSRSLLRPRRRCSRR</sequence>
<evidence type="ECO:0000313" key="1">
    <source>
        <dbReference type="EMBL" id="DAF98531.1"/>
    </source>
</evidence>